<reference evidence="2" key="1">
    <citation type="submission" date="2022-10" db="EMBL/GenBank/DDBJ databases">
        <title>The WGS of Solirubrobacter ginsenosidimutans DSM 21036.</title>
        <authorList>
            <person name="Jiang Z."/>
        </authorList>
    </citation>
    <scope>NUCLEOTIDE SEQUENCE</scope>
    <source>
        <strain evidence="2">DSM 21036</strain>
    </source>
</reference>
<keyword evidence="3" id="KW-1185">Reference proteome</keyword>
<feature type="transmembrane region" description="Helical" evidence="1">
    <location>
        <begin position="39"/>
        <end position="60"/>
    </location>
</feature>
<organism evidence="2 3">
    <name type="scientific">Solirubrobacter ginsenosidimutans</name>
    <dbReference type="NCBI Taxonomy" id="490573"/>
    <lineage>
        <taxon>Bacteria</taxon>
        <taxon>Bacillati</taxon>
        <taxon>Actinomycetota</taxon>
        <taxon>Thermoleophilia</taxon>
        <taxon>Solirubrobacterales</taxon>
        <taxon>Solirubrobacteraceae</taxon>
        <taxon>Solirubrobacter</taxon>
    </lineage>
</organism>
<dbReference type="EMBL" id="JAPDOD010000004">
    <property type="protein sequence ID" value="MDA0160026.1"/>
    <property type="molecule type" value="Genomic_DNA"/>
</dbReference>
<dbReference type="AlphaFoldDB" id="A0A9X3MNS9"/>
<dbReference type="Proteomes" id="UP001149140">
    <property type="component" value="Unassembled WGS sequence"/>
</dbReference>
<evidence type="ECO:0000313" key="3">
    <source>
        <dbReference type="Proteomes" id="UP001149140"/>
    </source>
</evidence>
<dbReference type="InterPro" id="IPR021315">
    <property type="entry name" value="Gap/Sap"/>
</dbReference>
<dbReference type="RefSeq" id="WP_270038795.1">
    <property type="nucleotide sequence ID" value="NZ_JAPDOD010000004.1"/>
</dbReference>
<comment type="caution">
    <text evidence="2">The sequence shown here is derived from an EMBL/GenBank/DDBJ whole genome shotgun (WGS) entry which is preliminary data.</text>
</comment>
<protein>
    <submittedName>
        <fullName evidence="2">GAP family protein</fullName>
    </submittedName>
</protein>
<feature type="transmembrane region" description="Helical" evidence="1">
    <location>
        <begin position="6"/>
        <end position="27"/>
    </location>
</feature>
<accession>A0A9X3MNS9</accession>
<sequence length="223" mass="22942">MNEAIGQILPLALVVALSPVPIIAIVLMLATPRARANGVAFLVGWLAGLTIVGVIVLLISGAIDPSDDGGPATWVSILVLVLGLALVGLAFKQWRGRPRGDEEAPLPKWMTTIDSFKPAKALGFGVLLSSVNPKNLMLTVAASAAIAGTGIDPAQETIALAIFILIGTLGVGAPVVMYLVLGERSRKLLDGVKSWMAANNTVIMAVITLVIGVKLVGDGIAGL</sequence>
<keyword evidence="1" id="KW-0472">Membrane</keyword>
<keyword evidence="1" id="KW-0812">Transmembrane</keyword>
<evidence type="ECO:0000313" key="2">
    <source>
        <dbReference type="EMBL" id="MDA0160026.1"/>
    </source>
</evidence>
<keyword evidence="1" id="KW-1133">Transmembrane helix</keyword>
<dbReference type="Pfam" id="PF11139">
    <property type="entry name" value="SfLAP"/>
    <property type="match status" value="1"/>
</dbReference>
<name>A0A9X3MNS9_9ACTN</name>
<gene>
    <name evidence="2" type="ORF">OM076_07120</name>
</gene>
<evidence type="ECO:0000256" key="1">
    <source>
        <dbReference type="SAM" id="Phobius"/>
    </source>
</evidence>
<feature type="transmembrane region" description="Helical" evidence="1">
    <location>
        <begin position="72"/>
        <end position="91"/>
    </location>
</feature>
<feature type="transmembrane region" description="Helical" evidence="1">
    <location>
        <begin position="202"/>
        <end position="221"/>
    </location>
</feature>
<proteinExistence type="predicted"/>
<feature type="transmembrane region" description="Helical" evidence="1">
    <location>
        <begin position="157"/>
        <end position="181"/>
    </location>
</feature>